<gene>
    <name evidence="1" type="ORF">GCB20_09990</name>
</gene>
<name>A0A629K8U6_SALER</name>
<dbReference type="EMBL" id="AAMCFY010000028">
    <property type="protein sequence ID" value="EDF8919279.1"/>
    <property type="molecule type" value="Genomic_DNA"/>
</dbReference>
<accession>A0A629K8U6</accession>
<evidence type="ECO:0000313" key="1">
    <source>
        <dbReference type="EMBL" id="EDF8919279.1"/>
    </source>
</evidence>
<dbReference type="AlphaFoldDB" id="A0A629K8U6"/>
<comment type="caution">
    <text evidence="1">The sequence shown here is derived from an EMBL/GenBank/DDBJ whole genome shotgun (WGS) entry which is preliminary data.</text>
</comment>
<organism evidence="1">
    <name type="scientific">Salmonella enterica</name>
    <name type="common">Salmonella choleraesuis</name>
    <dbReference type="NCBI Taxonomy" id="28901"/>
    <lineage>
        <taxon>Bacteria</taxon>
        <taxon>Pseudomonadati</taxon>
        <taxon>Pseudomonadota</taxon>
        <taxon>Gammaproteobacteria</taxon>
        <taxon>Enterobacterales</taxon>
        <taxon>Enterobacteriaceae</taxon>
        <taxon>Salmonella</taxon>
    </lineage>
</organism>
<sequence length="114" mass="14012">MDRIFFRCIFFIYSQRKRVDIRWFYYRNRPQICRLTDNPLFRAYYKRKMSQGKQHNQAHIALARRRCDVLFAMMRTGLFIPRRRHNMLDNLIESSRITDGRKGPVRNAVYSNVY</sequence>
<protein>
    <submittedName>
        <fullName evidence="1">Uncharacterized protein</fullName>
    </submittedName>
</protein>
<reference evidence="1" key="1">
    <citation type="submission" date="2019-10" db="EMBL/GenBank/DDBJ databases">
        <authorList>
            <consortium name="PulseNet: The National Subtyping Network for Foodborne Disease Surveillance"/>
            <person name="Tarr C.L."/>
            <person name="Trees E."/>
            <person name="Katz L.S."/>
            <person name="Carleton-Romer H.A."/>
            <person name="Stroika S."/>
            <person name="Kucerova Z."/>
            <person name="Roache K.F."/>
            <person name="Sabol A.L."/>
            <person name="Besser J."/>
            <person name="Gerner-Smidt P."/>
        </authorList>
    </citation>
    <scope>NUCLEOTIDE SEQUENCE</scope>
    <source>
        <strain evidence="1">PNUSAS108628</strain>
    </source>
</reference>
<proteinExistence type="predicted"/>